<dbReference type="AlphaFoldDB" id="A0AAE0KN71"/>
<proteinExistence type="predicted"/>
<reference evidence="2 3" key="1">
    <citation type="journal article" date="2015" name="Genome Biol. Evol.">
        <title>Comparative Genomics of a Bacterivorous Green Alga Reveals Evolutionary Causalities and Consequences of Phago-Mixotrophic Mode of Nutrition.</title>
        <authorList>
            <person name="Burns J.A."/>
            <person name="Paasch A."/>
            <person name="Narechania A."/>
            <person name="Kim E."/>
        </authorList>
    </citation>
    <scope>NUCLEOTIDE SEQUENCE [LARGE SCALE GENOMIC DNA]</scope>
    <source>
        <strain evidence="2 3">PLY_AMNH</strain>
    </source>
</reference>
<keyword evidence="3" id="KW-1185">Reference proteome</keyword>
<evidence type="ECO:0000313" key="2">
    <source>
        <dbReference type="EMBL" id="KAK3254898.1"/>
    </source>
</evidence>
<feature type="compositionally biased region" description="Pro residues" evidence="1">
    <location>
        <begin position="227"/>
        <end position="241"/>
    </location>
</feature>
<feature type="non-terminal residue" evidence="2">
    <location>
        <position position="358"/>
    </location>
</feature>
<feature type="region of interest" description="Disordered" evidence="1">
    <location>
        <begin position="223"/>
        <end position="262"/>
    </location>
</feature>
<protein>
    <submittedName>
        <fullName evidence="2">Uncharacterized protein</fullName>
    </submittedName>
</protein>
<dbReference type="EMBL" id="LGRX02023069">
    <property type="protein sequence ID" value="KAK3254898.1"/>
    <property type="molecule type" value="Genomic_DNA"/>
</dbReference>
<gene>
    <name evidence="2" type="ORF">CYMTET_35903</name>
</gene>
<comment type="caution">
    <text evidence="2">The sequence shown here is derived from an EMBL/GenBank/DDBJ whole genome shotgun (WGS) entry which is preliminary data.</text>
</comment>
<dbReference type="Proteomes" id="UP001190700">
    <property type="component" value="Unassembled WGS sequence"/>
</dbReference>
<evidence type="ECO:0000256" key="1">
    <source>
        <dbReference type="SAM" id="MobiDB-lite"/>
    </source>
</evidence>
<feature type="compositionally biased region" description="Low complexity" evidence="1">
    <location>
        <begin position="242"/>
        <end position="253"/>
    </location>
</feature>
<evidence type="ECO:0000313" key="3">
    <source>
        <dbReference type="Proteomes" id="UP001190700"/>
    </source>
</evidence>
<name>A0AAE0KN71_9CHLO</name>
<accession>A0AAE0KN71</accession>
<organism evidence="2 3">
    <name type="scientific">Cymbomonas tetramitiformis</name>
    <dbReference type="NCBI Taxonomy" id="36881"/>
    <lineage>
        <taxon>Eukaryota</taxon>
        <taxon>Viridiplantae</taxon>
        <taxon>Chlorophyta</taxon>
        <taxon>Pyramimonadophyceae</taxon>
        <taxon>Pyramimonadales</taxon>
        <taxon>Pyramimonadaceae</taxon>
        <taxon>Cymbomonas</taxon>
    </lineage>
</organism>
<sequence length="358" mass="39041">MLSTELIARARWKGTRLVACIFCVLAVVGNGNEQNKASRRNQAMAVDRRLLRATSDEDTGSQRTFSELDHTDLYTVRRDRDKAWQTSRPRSQGGWFSSLFGTRSADLTVEDTKYHNRVTAVAQGDDANWSAQEDTVPAREGAPLRRGVPAADLMEGSEVCYQHKLTDVTAVVEARAVTRRRSGFALGAALPFSTHLFPGGRESVAPSATLSFSTRRFPGIPLGLCKPAPPTSTAPLTPSPHPTSAAPASPRSAVHQPPPSPLPVAARLSDTEMMLNLLEAASLDLMLTQNAGGFTPRIKRGPTNPFQLALYNEPEKTLHLQDRLESEHGRWVEVRAGSGIYMFVSATVKCTSYICPMT</sequence>